<sequence length="146" mass="15459">MSEPRVLAARAFRDGGGWWTIEIPELASTAANGAVVVATGGAISTRRIPTAARELAAVFLDVGLDEVDVRVTVEAPAEVLAKWNEGARAEAEARAALRRAGDLRREAVRELRDGGYTVEAVAAALQISPARVSQLADARIELDRSA</sequence>
<organism evidence="1 2">
    <name type="scientific">Rathayibacter caricis DSM 15933</name>
    <dbReference type="NCBI Taxonomy" id="1328867"/>
    <lineage>
        <taxon>Bacteria</taxon>
        <taxon>Bacillati</taxon>
        <taxon>Actinomycetota</taxon>
        <taxon>Actinomycetes</taxon>
        <taxon>Micrococcales</taxon>
        <taxon>Microbacteriaceae</taxon>
        <taxon>Rathayibacter</taxon>
    </lineage>
</organism>
<comment type="caution">
    <text evidence="1">The sequence shown here is derived from an EMBL/GenBank/DDBJ whole genome shotgun (WGS) entry which is preliminary data.</text>
</comment>
<name>A0A2T4UR46_9MICO</name>
<keyword evidence="2" id="KW-1185">Reference proteome</keyword>
<dbReference type="Proteomes" id="UP000241085">
    <property type="component" value="Unassembled WGS sequence"/>
</dbReference>
<evidence type="ECO:0000313" key="1">
    <source>
        <dbReference type="EMBL" id="PTL72006.1"/>
    </source>
</evidence>
<reference evidence="1 2" key="1">
    <citation type="submission" date="2018-03" db="EMBL/GenBank/DDBJ databases">
        <title>Bacteriophage NCPPB3778 and a type I-E CRISPR drive the evolution of the US Biological Select Agent, Rathayibacter toxicus.</title>
        <authorList>
            <person name="Davis E.W.II."/>
            <person name="Tabima J.F."/>
            <person name="Weisberg A.J."/>
            <person name="Dantas Lopes L."/>
            <person name="Wiseman M.S."/>
            <person name="Wiseman M.S."/>
            <person name="Pupko T."/>
            <person name="Belcher M.S."/>
            <person name="Sechler A.J."/>
            <person name="Tancos M.A."/>
            <person name="Schroeder B.K."/>
            <person name="Murray T.D."/>
            <person name="Luster D.G."/>
            <person name="Schneider W.L."/>
            <person name="Rogers E."/>
            <person name="Andreote F.D."/>
            <person name="Grunwald N.J."/>
            <person name="Putnam M.L."/>
            <person name="Chang J.H."/>
        </authorList>
    </citation>
    <scope>NUCLEOTIDE SEQUENCE [LARGE SCALE GENOMIC DNA]</scope>
    <source>
        <strain evidence="1 2">DSM 15933</strain>
    </source>
</reference>
<evidence type="ECO:0008006" key="3">
    <source>
        <dbReference type="Google" id="ProtNLM"/>
    </source>
</evidence>
<dbReference type="RefSeq" id="WP_146168355.1">
    <property type="nucleotide sequence ID" value="NZ_PZPL01000001.1"/>
</dbReference>
<proteinExistence type="predicted"/>
<evidence type="ECO:0000313" key="2">
    <source>
        <dbReference type="Proteomes" id="UP000241085"/>
    </source>
</evidence>
<accession>A0A2T4UR46</accession>
<gene>
    <name evidence="1" type="ORF">C1I63_03585</name>
</gene>
<protein>
    <recommendedName>
        <fullName evidence="3">Antitoxin HicB</fullName>
    </recommendedName>
</protein>
<dbReference type="EMBL" id="PZPL01000001">
    <property type="protein sequence ID" value="PTL72006.1"/>
    <property type="molecule type" value="Genomic_DNA"/>
</dbReference>
<dbReference type="AlphaFoldDB" id="A0A2T4UR46"/>